<dbReference type="Proteomes" id="UP000799118">
    <property type="component" value="Unassembled WGS sequence"/>
</dbReference>
<name>A0A6A4I436_9AGAR</name>
<dbReference type="OrthoDB" id="504210at2759"/>
<dbReference type="SUPFAM" id="SSF51182">
    <property type="entry name" value="RmlC-like cupins"/>
    <property type="match status" value="1"/>
</dbReference>
<protein>
    <submittedName>
        <fullName evidence="1">Uncharacterized protein</fullName>
    </submittedName>
</protein>
<evidence type="ECO:0000313" key="2">
    <source>
        <dbReference type="Proteomes" id="UP000799118"/>
    </source>
</evidence>
<sequence length="159" mass="18289">MRRFIVRAEADDEILVVPPHWHDEHDEIMRVWKGKLKVTLGSEVMICTPESGDIFIPRGIPHSLESLKGVPLVFTERTDPSVRIRQKRAVFQKLAGRTRSLSGSALHIMMVFYHGDMFPVFPIHLPWLEKSFVSVLGGFFAPRMGYKVMLKMEEVKRTS</sequence>
<dbReference type="InterPro" id="IPR014710">
    <property type="entry name" value="RmlC-like_jellyroll"/>
</dbReference>
<dbReference type="InterPro" id="IPR011051">
    <property type="entry name" value="RmlC_Cupin_sf"/>
</dbReference>
<gene>
    <name evidence="1" type="ORF">BT96DRAFT_876835</name>
</gene>
<organism evidence="1 2">
    <name type="scientific">Gymnopus androsaceus JB14</name>
    <dbReference type="NCBI Taxonomy" id="1447944"/>
    <lineage>
        <taxon>Eukaryota</taxon>
        <taxon>Fungi</taxon>
        <taxon>Dikarya</taxon>
        <taxon>Basidiomycota</taxon>
        <taxon>Agaricomycotina</taxon>
        <taxon>Agaricomycetes</taxon>
        <taxon>Agaricomycetidae</taxon>
        <taxon>Agaricales</taxon>
        <taxon>Marasmiineae</taxon>
        <taxon>Omphalotaceae</taxon>
        <taxon>Gymnopus</taxon>
    </lineage>
</organism>
<dbReference type="EMBL" id="ML769410">
    <property type="protein sequence ID" value="KAE9405296.1"/>
    <property type="molecule type" value="Genomic_DNA"/>
</dbReference>
<reference evidence="1" key="1">
    <citation type="journal article" date="2019" name="Environ. Microbiol.">
        <title>Fungal ecological strategies reflected in gene transcription - a case study of two litter decomposers.</title>
        <authorList>
            <person name="Barbi F."/>
            <person name="Kohler A."/>
            <person name="Barry K."/>
            <person name="Baskaran P."/>
            <person name="Daum C."/>
            <person name="Fauchery L."/>
            <person name="Ihrmark K."/>
            <person name="Kuo A."/>
            <person name="LaButti K."/>
            <person name="Lipzen A."/>
            <person name="Morin E."/>
            <person name="Grigoriev I.V."/>
            <person name="Henrissat B."/>
            <person name="Lindahl B."/>
            <person name="Martin F."/>
        </authorList>
    </citation>
    <scope>NUCLEOTIDE SEQUENCE</scope>
    <source>
        <strain evidence="1">JB14</strain>
    </source>
</reference>
<accession>A0A6A4I436</accession>
<dbReference type="AlphaFoldDB" id="A0A6A4I436"/>
<dbReference type="Gene3D" id="2.60.120.10">
    <property type="entry name" value="Jelly Rolls"/>
    <property type="match status" value="1"/>
</dbReference>
<evidence type="ECO:0000313" key="1">
    <source>
        <dbReference type="EMBL" id="KAE9405296.1"/>
    </source>
</evidence>
<proteinExistence type="predicted"/>
<keyword evidence="2" id="KW-1185">Reference proteome</keyword>